<dbReference type="Pfam" id="PF00644">
    <property type="entry name" value="PARP"/>
    <property type="match status" value="1"/>
</dbReference>
<dbReference type="AlphaFoldDB" id="A0AAD6CEM9"/>
<keyword evidence="3 5" id="KW-0520">NAD</keyword>
<accession>A0AAD6CEM9</accession>
<name>A0AAD6CEM9_9EURO</name>
<feature type="region of interest" description="Disordered" evidence="6">
    <location>
        <begin position="93"/>
        <end position="137"/>
    </location>
</feature>
<evidence type="ECO:0000256" key="6">
    <source>
        <dbReference type="SAM" id="MobiDB-lite"/>
    </source>
</evidence>
<dbReference type="RefSeq" id="XP_056770784.1">
    <property type="nucleotide sequence ID" value="XM_056906677.1"/>
</dbReference>
<dbReference type="InterPro" id="IPR050800">
    <property type="entry name" value="ARTD/PARP"/>
</dbReference>
<dbReference type="PANTHER" id="PTHR10459">
    <property type="entry name" value="DNA LIGASE"/>
    <property type="match status" value="1"/>
</dbReference>
<dbReference type="SUPFAM" id="SSF52113">
    <property type="entry name" value="BRCT domain"/>
    <property type="match status" value="1"/>
</dbReference>
<evidence type="ECO:0000256" key="5">
    <source>
        <dbReference type="RuleBase" id="RU362114"/>
    </source>
</evidence>
<dbReference type="SMART" id="SM00292">
    <property type="entry name" value="BRCT"/>
    <property type="match status" value="1"/>
</dbReference>
<dbReference type="CDD" id="cd00027">
    <property type="entry name" value="BRCT"/>
    <property type="match status" value="1"/>
</dbReference>
<keyword evidence="1 5" id="KW-0328">Glycosyltransferase</keyword>
<keyword evidence="2 5" id="KW-0808">Transferase</keyword>
<keyword evidence="10" id="KW-1185">Reference proteome</keyword>
<dbReference type="Pfam" id="PF00533">
    <property type="entry name" value="BRCT"/>
    <property type="match status" value="1"/>
</dbReference>
<dbReference type="InterPro" id="IPR001357">
    <property type="entry name" value="BRCT_dom"/>
</dbReference>
<dbReference type="PANTHER" id="PTHR10459:SF60">
    <property type="entry name" value="POLY [ADP-RIBOSE] POLYMERASE 2"/>
    <property type="match status" value="1"/>
</dbReference>
<evidence type="ECO:0000259" key="7">
    <source>
        <dbReference type="PROSITE" id="PS50172"/>
    </source>
</evidence>
<dbReference type="Proteomes" id="UP001213681">
    <property type="component" value="Unassembled WGS sequence"/>
</dbReference>
<sequence length="674" mass="76575">MTPNPFAGIVVTASGTIPGQTHDDIKRMVEECGARFEKLNVTGCTHLITTSRYVQNATRKVDAVQKATNCDIVGIKWLVDSINGKHPVNTDGYLLKPAADDAPKSSQVTEGSPDSPESNKRKFEPEEDTIEEQSKVHRSNLHVHRKQLIALVDDRYDTHGDEIAVWMDEREIRWDAILINKLSKNPAGEMDPTAPTRKISLHRLQLLYNFTSGKFHTWFRLVDDKTEEGELHGTGDLKSALVEFKRLFHEQSFLSWDKRDSLPHGVQDWVPIDSRCIFFQPLSEEEKKNIVLGVQQAEVPVTIPQGVPGVLKVLFGHSNRLAVGHFFNDMARFRIKTVNHNQLDDNTLRAAMAILDKLRVTLAETVKRKTRNSPVEWIKHSRATYLKECYFGLLGICSRSSSEPLATDPDWLKQELQNLELMLKLRTTMDRTHLFGREMSSEVLQQAFLCLGLSEIKQVRKKTKEYDGLVDYLKMSVGSLHTVTYKEVINIFRIQRQEDTERYHQWRAANSDKIGQRLLLWHGSGCEKFIGILSQGLRVGLFEKSTSGMFGAGIYFADMSGKAARYCTGPSNVTFMLLCEVEIGSNPLNLQECDRTAKTTLRNEGKVGVVAHGSSKHKAWMNATSIHRRLDGIWMPDVSKEREKRGQKNLAYNEYVVYNPAQVQQRYLLHLKTG</sequence>
<dbReference type="GO" id="GO:0005730">
    <property type="term" value="C:nucleolus"/>
    <property type="evidence" value="ECO:0007669"/>
    <property type="project" value="TreeGrafter"/>
</dbReference>
<dbReference type="GO" id="GO:0070212">
    <property type="term" value="P:protein poly-ADP-ribosylation"/>
    <property type="evidence" value="ECO:0007669"/>
    <property type="project" value="TreeGrafter"/>
</dbReference>
<dbReference type="GO" id="GO:1990404">
    <property type="term" value="F:NAD+-protein mono-ADP-ribosyltransferase activity"/>
    <property type="evidence" value="ECO:0007669"/>
    <property type="project" value="TreeGrafter"/>
</dbReference>
<evidence type="ECO:0000259" key="8">
    <source>
        <dbReference type="PROSITE" id="PS51059"/>
    </source>
</evidence>
<evidence type="ECO:0000313" key="9">
    <source>
        <dbReference type="EMBL" id="KAJ5461742.1"/>
    </source>
</evidence>
<dbReference type="InterPro" id="IPR036420">
    <property type="entry name" value="BRCT_dom_sf"/>
</dbReference>
<dbReference type="InterPro" id="IPR012317">
    <property type="entry name" value="Poly(ADP-ribose)pol_cat_dom"/>
</dbReference>
<reference evidence="9" key="2">
    <citation type="journal article" date="2023" name="IMA Fungus">
        <title>Comparative genomic study of the Penicillium genus elucidates a diverse pangenome and 15 lateral gene transfer events.</title>
        <authorList>
            <person name="Petersen C."/>
            <person name="Sorensen T."/>
            <person name="Nielsen M.R."/>
            <person name="Sondergaard T.E."/>
            <person name="Sorensen J.L."/>
            <person name="Fitzpatrick D.A."/>
            <person name="Frisvad J.C."/>
            <person name="Nielsen K.L."/>
        </authorList>
    </citation>
    <scope>NUCLEOTIDE SEQUENCE</scope>
    <source>
        <strain evidence="9">IBT 16125</strain>
    </source>
</reference>
<evidence type="ECO:0000256" key="4">
    <source>
        <dbReference type="ARBA" id="ARBA00033987"/>
    </source>
</evidence>
<feature type="domain" description="PARP catalytic" evidence="8">
    <location>
        <begin position="442"/>
        <end position="674"/>
    </location>
</feature>
<comment type="catalytic activity">
    <reaction evidence="4">
        <text>NAD(+) + (ADP-D-ribosyl)n-acceptor = nicotinamide + (ADP-D-ribosyl)n+1-acceptor + H(+).</text>
        <dbReference type="EC" id="2.4.2.30"/>
    </reaction>
</comment>
<feature type="compositionally biased region" description="Polar residues" evidence="6">
    <location>
        <begin position="104"/>
        <end position="116"/>
    </location>
</feature>
<dbReference type="GO" id="GO:0006302">
    <property type="term" value="P:double-strand break repair"/>
    <property type="evidence" value="ECO:0007669"/>
    <property type="project" value="TreeGrafter"/>
</dbReference>
<organism evidence="9 10">
    <name type="scientific">Penicillium daleae</name>
    <dbReference type="NCBI Taxonomy" id="63821"/>
    <lineage>
        <taxon>Eukaryota</taxon>
        <taxon>Fungi</taxon>
        <taxon>Dikarya</taxon>
        <taxon>Ascomycota</taxon>
        <taxon>Pezizomycotina</taxon>
        <taxon>Eurotiomycetes</taxon>
        <taxon>Eurotiomycetidae</taxon>
        <taxon>Eurotiales</taxon>
        <taxon>Aspergillaceae</taxon>
        <taxon>Penicillium</taxon>
    </lineage>
</organism>
<protein>
    <recommendedName>
        <fullName evidence="5">Poly [ADP-ribose] polymerase</fullName>
        <shortName evidence="5">PARP</shortName>
        <ecNumber evidence="5">2.4.2.-</ecNumber>
    </recommendedName>
</protein>
<evidence type="ECO:0000313" key="10">
    <source>
        <dbReference type="Proteomes" id="UP001213681"/>
    </source>
</evidence>
<dbReference type="Gene3D" id="3.40.50.10190">
    <property type="entry name" value="BRCT domain"/>
    <property type="match status" value="1"/>
</dbReference>
<dbReference type="GO" id="GO:0003950">
    <property type="term" value="F:NAD+ poly-ADP-ribosyltransferase activity"/>
    <property type="evidence" value="ECO:0007669"/>
    <property type="project" value="UniProtKB-UniRule"/>
</dbReference>
<dbReference type="EC" id="2.4.2.-" evidence="5"/>
<dbReference type="GeneID" id="81596920"/>
<dbReference type="EMBL" id="JAPVEA010000002">
    <property type="protein sequence ID" value="KAJ5461742.1"/>
    <property type="molecule type" value="Genomic_DNA"/>
</dbReference>
<gene>
    <name evidence="9" type="ORF">N7458_003294</name>
</gene>
<dbReference type="PROSITE" id="PS51059">
    <property type="entry name" value="PARP_CATALYTIC"/>
    <property type="match status" value="1"/>
</dbReference>
<reference evidence="9" key="1">
    <citation type="submission" date="2022-12" db="EMBL/GenBank/DDBJ databases">
        <authorList>
            <person name="Petersen C."/>
        </authorList>
    </citation>
    <scope>NUCLEOTIDE SEQUENCE</scope>
    <source>
        <strain evidence="9">IBT 16125</strain>
    </source>
</reference>
<dbReference type="Gene3D" id="3.90.228.10">
    <property type="match status" value="1"/>
</dbReference>
<feature type="domain" description="BRCT" evidence="7">
    <location>
        <begin position="1"/>
        <end position="95"/>
    </location>
</feature>
<evidence type="ECO:0000256" key="2">
    <source>
        <dbReference type="ARBA" id="ARBA00022679"/>
    </source>
</evidence>
<proteinExistence type="predicted"/>
<dbReference type="SUPFAM" id="SSF56399">
    <property type="entry name" value="ADP-ribosylation"/>
    <property type="match status" value="1"/>
</dbReference>
<evidence type="ECO:0000256" key="3">
    <source>
        <dbReference type="ARBA" id="ARBA00023027"/>
    </source>
</evidence>
<dbReference type="PROSITE" id="PS50172">
    <property type="entry name" value="BRCT"/>
    <property type="match status" value="1"/>
</dbReference>
<comment type="caution">
    <text evidence="9">The sequence shown here is derived from an EMBL/GenBank/DDBJ whole genome shotgun (WGS) entry which is preliminary data.</text>
</comment>
<evidence type="ECO:0000256" key="1">
    <source>
        <dbReference type="ARBA" id="ARBA00022676"/>
    </source>
</evidence>